<name>A0A5C4LEP0_9HYPH</name>
<accession>A0A5C4LEP0</accession>
<reference evidence="1 2" key="1">
    <citation type="submission" date="2019-06" db="EMBL/GenBank/DDBJ databases">
        <title>Genome of Methylobacterium sp. 17Sr1-39.</title>
        <authorList>
            <person name="Seo T."/>
        </authorList>
    </citation>
    <scope>NUCLEOTIDE SEQUENCE [LARGE SCALE GENOMIC DNA]</scope>
    <source>
        <strain evidence="1 2">17Sr1-39</strain>
    </source>
</reference>
<proteinExistence type="predicted"/>
<dbReference type="RefSeq" id="WP_139036619.1">
    <property type="nucleotide sequence ID" value="NZ_VDDA01000006.1"/>
</dbReference>
<gene>
    <name evidence="1" type="ORF">FF100_15590</name>
</gene>
<organism evidence="1 2">
    <name type="scientific">Methylobacterium terricola</name>
    <dbReference type="NCBI Taxonomy" id="2583531"/>
    <lineage>
        <taxon>Bacteria</taxon>
        <taxon>Pseudomonadati</taxon>
        <taxon>Pseudomonadota</taxon>
        <taxon>Alphaproteobacteria</taxon>
        <taxon>Hyphomicrobiales</taxon>
        <taxon>Methylobacteriaceae</taxon>
        <taxon>Methylobacterium</taxon>
    </lineage>
</organism>
<evidence type="ECO:0000313" key="2">
    <source>
        <dbReference type="Proteomes" id="UP000305267"/>
    </source>
</evidence>
<comment type="caution">
    <text evidence="1">The sequence shown here is derived from an EMBL/GenBank/DDBJ whole genome shotgun (WGS) entry which is preliminary data.</text>
</comment>
<dbReference type="OrthoDB" id="7996070at2"/>
<dbReference type="AlphaFoldDB" id="A0A5C4LEP0"/>
<sequence>MEHLIALLPLLSSMPALQVFVGAAVAVTCVAMVLRANRDRHEVPPPAPGSVGDAMVHLQGPAEVLSLLRDLRELGRQQVEHLARIAECARVARDEAKAQTDLLRSIDREQVRNHGHDWRE</sequence>
<keyword evidence="2" id="KW-1185">Reference proteome</keyword>
<dbReference type="Proteomes" id="UP000305267">
    <property type="component" value="Unassembled WGS sequence"/>
</dbReference>
<evidence type="ECO:0000313" key="1">
    <source>
        <dbReference type="EMBL" id="TNC12259.1"/>
    </source>
</evidence>
<protein>
    <submittedName>
        <fullName evidence="1">Uncharacterized protein</fullName>
    </submittedName>
</protein>
<dbReference type="EMBL" id="VDDA01000006">
    <property type="protein sequence ID" value="TNC12259.1"/>
    <property type="molecule type" value="Genomic_DNA"/>
</dbReference>